<dbReference type="EMBL" id="NHYD01003154">
    <property type="protein sequence ID" value="PPQ82275.1"/>
    <property type="molecule type" value="Genomic_DNA"/>
</dbReference>
<dbReference type="AlphaFoldDB" id="A0A409WUS5"/>
<reference evidence="1 2" key="1">
    <citation type="journal article" date="2018" name="Evol. Lett.">
        <title>Horizontal gene cluster transfer increased hallucinogenic mushroom diversity.</title>
        <authorList>
            <person name="Reynolds H.T."/>
            <person name="Vijayakumar V."/>
            <person name="Gluck-Thaler E."/>
            <person name="Korotkin H.B."/>
            <person name="Matheny P.B."/>
            <person name="Slot J.C."/>
        </authorList>
    </citation>
    <scope>NUCLEOTIDE SEQUENCE [LARGE SCALE GENOMIC DNA]</scope>
    <source>
        <strain evidence="1 2">2631</strain>
    </source>
</reference>
<keyword evidence="2" id="KW-1185">Reference proteome</keyword>
<accession>A0A409WUS5</accession>
<comment type="caution">
    <text evidence="1">The sequence shown here is derived from an EMBL/GenBank/DDBJ whole genome shotgun (WGS) entry which is preliminary data.</text>
</comment>
<proteinExistence type="predicted"/>
<sequence>MWLLPTPATRTTHVVRSLKGGNNSAKIFTNLEQLGLQIMLSSMSLRPVALCILLAFYALNAIASPVDPRAADDLVHTPGGMLPKSNVHTVPEGGKIVHSATEVRLLDANGAVLHAAPLKGAKPRFNLPNDPAIKPSLTSRNLQAATIAAIAQAPSVSSFLSDWGLPPLPQVNSGQLLMYFAALAPPTVDALIQPTLQYGVSAAGGGPFWSIASWFITEDQAFVTNLTQLSPGSLTLDSFVVNEDQFLGTPGTHAWFTGFQSFPAAGLNIQTVEDFNVAIVALEITNAITLGNLPNTPTDIEEIFILETNGQSFSPIPWSFSSDTADGITINKLPRPFNGDETLFFQY</sequence>
<organism evidence="1 2">
    <name type="scientific">Psilocybe cyanescens</name>
    <dbReference type="NCBI Taxonomy" id="93625"/>
    <lineage>
        <taxon>Eukaryota</taxon>
        <taxon>Fungi</taxon>
        <taxon>Dikarya</taxon>
        <taxon>Basidiomycota</taxon>
        <taxon>Agaricomycotina</taxon>
        <taxon>Agaricomycetes</taxon>
        <taxon>Agaricomycetidae</taxon>
        <taxon>Agaricales</taxon>
        <taxon>Agaricineae</taxon>
        <taxon>Strophariaceae</taxon>
        <taxon>Psilocybe</taxon>
    </lineage>
</organism>
<name>A0A409WUS5_PSICY</name>
<dbReference type="InParanoid" id="A0A409WUS5"/>
<evidence type="ECO:0000313" key="2">
    <source>
        <dbReference type="Proteomes" id="UP000283269"/>
    </source>
</evidence>
<protein>
    <submittedName>
        <fullName evidence="1">Uncharacterized protein</fullName>
    </submittedName>
</protein>
<evidence type="ECO:0000313" key="1">
    <source>
        <dbReference type="EMBL" id="PPQ82275.1"/>
    </source>
</evidence>
<gene>
    <name evidence="1" type="ORF">CVT25_008422</name>
</gene>
<dbReference type="Proteomes" id="UP000283269">
    <property type="component" value="Unassembled WGS sequence"/>
</dbReference>